<organism evidence="1 2">
    <name type="scientific">Nocardioides cavernae</name>
    <dbReference type="NCBI Taxonomy" id="1921566"/>
    <lineage>
        <taxon>Bacteria</taxon>
        <taxon>Bacillati</taxon>
        <taxon>Actinomycetota</taxon>
        <taxon>Actinomycetes</taxon>
        <taxon>Propionibacteriales</taxon>
        <taxon>Nocardioidaceae</taxon>
        <taxon>Nocardioides</taxon>
    </lineage>
</organism>
<dbReference type="SUPFAM" id="SSF55961">
    <property type="entry name" value="Bet v1-like"/>
    <property type="match status" value="1"/>
</dbReference>
<dbReference type="CDD" id="cd07814">
    <property type="entry name" value="SRPBCC_CalC_Aha1-like"/>
    <property type="match status" value="1"/>
</dbReference>
<dbReference type="Gene3D" id="3.30.530.20">
    <property type="match status" value="1"/>
</dbReference>
<dbReference type="InterPro" id="IPR023393">
    <property type="entry name" value="START-like_dom_sf"/>
</dbReference>
<protein>
    <submittedName>
        <fullName evidence="1">SRPBCC family protein</fullName>
    </submittedName>
</protein>
<proteinExistence type="predicted"/>
<evidence type="ECO:0000313" key="1">
    <source>
        <dbReference type="EMBL" id="MBD3923513.1"/>
    </source>
</evidence>
<gene>
    <name evidence="1" type="ORF">IEZ26_02695</name>
</gene>
<comment type="caution">
    <text evidence="1">The sequence shown here is derived from an EMBL/GenBank/DDBJ whole genome shotgun (WGS) entry which is preliminary data.</text>
</comment>
<keyword evidence="2" id="KW-1185">Reference proteome</keyword>
<sequence length="155" mass="17046">MATFRARDRSSAVLRSPRSEVWAALTDADLIAKITPYVTSIDVEGDRWTWRMGTIPVLGLSVAPKFTEVMELQPQDRIVFTHDPDRPDEMTAVNGTYDLSDRADGGTDVSIDLQIACNLPLPGLARPAVERVMAGVVKHMGTVFSRNLLKHLGEA</sequence>
<dbReference type="InterPro" id="IPR019587">
    <property type="entry name" value="Polyketide_cyclase/dehydratase"/>
</dbReference>
<dbReference type="EMBL" id="JACXYZ010000001">
    <property type="protein sequence ID" value="MBD3923513.1"/>
    <property type="molecule type" value="Genomic_DNA"/>
</dbReference>
<reference evidence="1 2" key="1">
    <citation type="submission" date="2020-09" db="EMBL/GenBank/DDBJ databases">
        <title>novel species in genus Nocardioides.</title>
        <authorList>
            <person name="Zhang G."/>
        </authorList>
    </citation>
    <scope>NUCLEOTIDE SEQUENCE [LARGE SCALE GENOMIC DNA]</scope>
    <source>
        <strain evidence="1 2">KCTC 39551</strain>
    </source>
</reference>
<accession>A0ABR8N5T6</accession>
<dbReference type="Proteomes" id="UP000618818">
    <property type="component" value="Unassembled WGS sequence"/>
</dbReference>
<name>A0ABR8N5T6_9ACTN</name>
<dbReference type="Pfam" id="PF10604">
    <property type="entry name" value="Polyketide_cyc2"/>
    <property type="match status" value="1"/>
</dbReference>
<evidence type="ECO:0000313" key="2">
    <source>
        <dbReference type="Proteomes" id="UP000618818"/>
    </source>
</evidence>
<dbReference type="RefSeq" id="WP_191193378.1">
    <property type="nucleotide sequence ID" value="NZ_JACXYZ010000001.1"/>
</dbReference>